<comment type="caution">
    <text evidence="2">The sequence shown here is derived from an EMBL/GenBank/DDBJ whole genome shotgun (WGS) entry which is preliminary data.</text>
</comment>
<feature type="signal peptide" evidence="1">
    <location>
        <begin position="1"/>
        <end position="30"/>
    </location>
</feature>
<protein>
    <submittedName>
        <fullName evidence="2">Uncharacterized protein</fullName>
    </submittedName>
</protein>
<keyword evidence="3" id="KW-1185">Reference proteome</keyword>
<dbReference type="AlphaFoldDB" id="A0A849I7T9"/>
<dbReference type="Proteomes" id="UP000564885">
    <property type="component" value="Unassembled WGS sequence"/>
</dbReference>
<sequence>MVESGRVLRGVRLCLLACIAAAALQGHATAEERPRLAAQAGPGGPASVAVPAGPFSVTQNAAGYRAANLRLAAGPTTYLIPTAEIRGTSLSRDELARILDPGSAVPLAERVRTLAASEIVIPELRAETQTGAGRQSSTYHDIRLSGIGDGRVASASAADGSFEGLGPEGPSRGTFGRMEMSEVDLGVMMALLEIPAAGGPAELRRVYGAFSVERIATEGPKGARSSIARMSGRDFRARPTKDGWIATADAVAGHTDLDKAAPAERGRVIGAMADLFDAFEVGSVEATGIAFSDAGGKEAAGRIGRVAYTAGQGGGEFRIEEIEAGGEDGRVRVASFSMGGVSIAPALAAARELAGKTAELSAAELRRLVPVIGSIRLSGIEVDAKGEPAEGRPPVRMSVGAAEFLADKVVEGLPTDMRVSLRNVSVPIAAAAKDNTARQLLALGYDRVDASLTAHLAWNEPGQELVIREISAEGAGMGSVLVRGVVGDVGREAFGADPTLAAIAWMGASARALDVVVQDAGLLERFLSRKAAEKKRGVDDLRREYGMTAAIGIPVMLGNSPAAKEIGQAVARFIARPGRLTIEMRARDGAGLGIADLAGVSDPTELLDKVEINATAE</sequence>
<name>A0A849I7T9_9HYPH</name>
<feature type="chain" id="PRO_5032553926" evidence="1">
    <location>
        <begin position="31"/>
        <end position="617"/>
    </location>
</feature>
<dbReference type="RefSeq" id="WP_171218826.1">
    <property type="nucleotide sequence ID" value="NZ_JABEPP010000003.1"/>
</dbReference>
<accession>A0A849I7T9</accession>
<reference evidence="2 3" key="1">
    <citation type="submission" date="2020-04" db="EMBL/GenBank/DDBJ databases">
        <title>Enterovirga sp. isolate from soil.</title>
        <authorList>
            <person name="Chea S."/>
            <person name="Kim D.-U."/>
        </authorList>
    </citation>
    <scope>NUCLEOTIDE SEQUENCE [LARGE SCALE GENOMIC DNA]</scope>
    <source>
        <strain evidence="2 3">DB1703</strain>
    </source>
</reference>
<evidence type="ECO:0000313" key="3">
    <source>
        <dbReference type="Proteomes" id="UP000564885"/>
    </source>
</evidence>
<gene>
    <name evidence="2" type="ORF">HJG44_13360</name>
</gene>
<keyword evidence="1" id="KW-0732">Signal</keyword>
<evidence type="ECO:0000256" key="1">
    <source>
        <dbReference type="SAM" id="SignalP"/>
    </source>
</evidence>
<organism evidence="2 3">
    <name type="scientific">Enterovirga aerilata</name>
    <dbReference type="NCBI Taxonomy" id="2730920"/>
    <lineage>
        <taxon>Bacteria</taxon>
        <taxon>Pseudomonadati</taxon>
        <taxon>Pseudomonadota</taxon>
        <taxon>Alphaproteobacteria</taxon>
        <taxon>Hyphomicrobiales</taxon>
        <taxon>Methylobacteriaceae</taxon>
        <taxon>Enterovirga</taxon>
    </lineage>
</organism>
<proteinExistence type="predicted"/>
<dbReference type="EMBL" id="JABEPP010000003">
    <property type="protein sequence ID" value="NNM73371.1"/>
    <property type="molecule type" value="Genomic_DNA"/>
</dbReference>
<evidence type="ECO:0000313" key="2">
    <source>
        <dbReference type="EMBL" id="NNM73371.1"/>
    </source>
</evidence>